<comment type="function">
    <text evidence="8">Acts as a magnesium transporter.</text>
</comment>
<sequence>MMNLKEISKKIRNGDFSSLLGLSNGNKRVHPAEVARMLASVSTDKSVEGFMSLPLNKQTEVFAYLDSPLQKRIISTLNNTKAAYILNELSSDDRIAFYSSLTGVQRSAYLEFLDEKNKEVIHNVLGYPKNSVARLINTDFATIDPDITIAQANEHLRKYHRDTEAANVIYVVDKDGKLVDDIPIRRFVLNDPEKKISDILDGFCVSLKMTDKKEDAVAKFKEYDRVVLPVINTDNILLGVLTVDDVLDVAEQRDTKEIQNFGGVEGLDYPYVKTGFFSLIKKRATWLIVLFIGEMLTATAMGYFDKEISKAVVLALFVPLIISSGGNSGSQAATLIIRAMALKELTIRNWWFVMRREILSGLTLGFILGAIGFVRIAVWQNLHFYEYGSHWFLLALTIFFSLIGIVMWGTLSGSMIPIILKKVRLDPATSSAPLVATLVDVTGLVIYFSIAAIILKGTLL</sequence>
<dbReference type="InterPro" id="IPR006669">
    <property type="entry name" value="MgtE_transporter"/>
</dbReference>
<keyword evidence="7 8" id="KW-0472">Membrane</keyword>
<dbReference type="Pfam" id="PF03448">
    <property type="entry name" value="MgtE_N"/>
    <property type="match status" value="1"/>
</dbReference>
<feature type="transmembrane region" description="Helical" evidence="8">
    <location>
        <begin position="432"/>
        <end position="455"/>
    </location>
</feature>
<evidence type="ECO:0000313" key="10">
    <source>
        <dbReference type="EMBL" id="PSL42890.1"/>
    </source>
</evidence>
<feature type="transmembrane region" description="Helical" evidence="8">
    <location>
        <begin position="391"/>
        <end position="420"/>
    </location>
</feature>
<evidence type="ECO:0000256" key="4">
    <source>
        <dbReference type="ARBA" id="ARBA00022692"/>
    </source>
</evidence>
<evidence type="ECO:0000256" key="5">
    <source>
        <dbReference type="ARBA" id="ARBA00022842"/>
    </source>
</evidence>
<evidence type="ECO:0000259" key="9">
    <source>
        <dbReference type="SMART" id="SM00924"/>
    </source>
</evidence>
<keyword evidence="8" id="KW-0479">Metal-binding</keyword>
<keyword evidence="8" id="KW-1003">Cell membrane</keyword>
<keyword evidence="11" id="KW-1185">Reference proteome</keyword>
<reference evidence="10 11" key="1">
    <citation type="submission" date="2018-03" db="EMBL/GenBank/DDBJ databases">
        <title>Genomic Encyclopedia of Archaeal and Bacterial Type Strains, Phase II (KMG-II): from individual species to whole genera.</title>
        <authorList>
            <person name="Goeker M."/>
        </authorList>
    </citation>
    <scope>NUCLEOTIDE SEQUENCE [LARGE SCALE GENOMIC DNA]</scope>
    <source>
        <strain evidence="10 11">DSM 24859</strain>
    </source>
</reference>
<name>A0A2P8H9N0_CHINA</name>
<dbReference type="CDD" id="cd04606">
    <property type="entry name" value="CBS_pair_Mg_transporter"/>
    <property type="match status" value="1"/>
</dbReference>
<dbReference type="Pfam" id="PF00571">
    <property type="entry name" value="CBS"/>
    <property type="match status" value="2"/>
</dbReference>
<dbReference type="InterPro" id="IPR036739">
    <property type="entry name" value="SLC41_membr_dom_sf"/>
</dbReference>
<feature type="domain" description="Magnesium transporter MgtE intracellular" evidence="9">
    <location>
        <begin position="29"/>
        <end position="132"/>
    </location>
</feature>
<dbReference type="AlphaFoldDB" id="A0A2P8H9N0"/>
<dbReference type="GO" id="GO:0046872">
    <property type="term" value="F:metal ion binding"/>
    <property type="evidence" value="ECO:0007669"/>
    <property type="project" value="UniProtKB-KW"/>
</dbReference>
<accession>A0A2P8H9N0</accession>
<feature type="transmembrane region" description="Helical" evidence="8">
    <location>
        <begin position="284"/>
        <end position="304"/>
    </location>
</feature>
<comment type="subunit">
    <text evidence="8">Homodimer.</text>
</comment>
<evidence type="ECO:0000313" key="11">
    <source>
        <dbReference type="Proteomes" id="UP000240971"/>
    </source>
</evidence>
<dbReference type="SUPFAM" id="SSF54631">
    <property type="entry name" value="CBS-domain pair"/>
    <property type="match status" value="1"/>
</dbReference>
<comment type="caution">
    <text evidence="10">The sequence shown here is derived from an EMBL/GenBank/DDBJ whole genome shotgun (WGS) entry which is preliminary data.</text>
</comment>
<dbReference type="Gene3D" id="1.25.60.10">
    <property type="entry name" value="MgtE N-terminal domain-like"/>
    <property type="match status" value="1"/>
</dbReference>
<dbReference type="InterPro" id="IPR038076">
    <property type="entry name" value="MgtE_N_sf"/>
</dbReference>
<dbReference type="SMART" id="SM00924">
    <property type="entry name" value="MgtE_N"/>
    <property type="match status" value="1"/>
</dbReference>
<evidence type="ECO:0000256" key="7">
    <source>
        <dbReference type="ARBA" id="ARBA00023136"/>
    </source>
</evidence>
<evidence type="ECO:0000256" key="3">
    <source>
        <dbReference type="ARBA" id="ARBA00022448"/>
    </source>
</evidence>
<dbReference type="SUPFAM" id="SSF161093">
    <property type="entry name" value="MgtE membrane domain-like"/>
    <property type="match status" value="1"/>
</dbReference>
<gene>
    <name evidence="10" type="ORF">CLV51_110107</name>
</gene>
<organism evidence="10 11">
    <name type="scientific">Chitinophaga niastensis</name>
    <dbReference type="NCBI Taxonomy" id="536980"/>
    <lineage>
        <taxon>Bacteria</taxon>
        <taxon>Pseudomonadati</taxon>
        <taxon>Bacteroidota</taxon>
        <taxon>Chitinophagia</taxon>
        <taxon>Chitinophagales</taxon>
        <taxon>Chitinophagaceae</taxon>
        <taxon>Chitinophaga</taxon>
    </lineage>
</organism>
<dbReference type="PANTHER" id="PTHR43773:SF1">
    <property type="entry name" value="MAGNESIUM TRANSPORTER MGTE"/>
    <property type="match status" value="1"/>
</dbReference>
<keyword evidence="6 8" id="KW-1133">Transmembrane helix</keyword>
<dbReference type="GO" id="GO:0015095">
    <property type="term" value="F:magnesium ion transmembrane transporter activity"/>
    <property type="evidence" value="ECO:0007669"/>
    <property type="project" value="UniProtKB-UniRule"/>
</dbReference>
<feature type="transmembrane region" description="Helical" evidence="8">
    <location>
        <begin position="316"/>
        <end position="337"/>
    </location>
</feature>
<dbReference type="Proteomes" id="UP000240971">
    <property type="component" value="Unassembled WGS sequence"/>
</dbReference>
<proteinExistence type="inferred from homology"/>
<dbReference type="Pfam" id="PF01769">
    <property type="entry name" value="MgtE"/>
    <property type="match status" value="1"/>
</dbReference>
<evidence type="ECO:0000256" key="2">
    <source>
        <dbReference type="ARBA" id="ARBA00009749"/>
    </source>
</evidence>
<dbReference type="Gene3D" id="1.10.357.20">
    <property type="entry name" value="SLC41 divalent cation transporters, integral membrane domain"/>
    <property type="match status" value="1"/>
</dbReference>
<dbReference type="InterPro" id="IPR046342">
    <property type="entry name" value="CBS_dom_sf"/>
</dbReference>
<evidence type="ECO:0000256" key="8">
    <source>
        <dbReference type="RuleBase" id="RU362011"/>
    </source>
</evidence>
<dbReference type="EMBL" id="PYAW01000010">
    <property type="protein sequence ID" value="PSL42890.1"/>
    <property type="molecule type" value="Genomic_DNA"/>
</dbReference>
<evidence type="ECO:0000256" key="6">
    <source>
        <dbReference type="ARBA" id="ARBA00022989"/>
    </source>
</evidence>
<keyword evidence="5 8" id="KW-0460">Magnesium</keyword>
<dbReference type="InterPro" id="IPR006667">
    <property type="entry name" value="SLC41_membr_dom"/>
</dbReference>
<comment type="subcellular location">
    <subcellularLocation>
        <location evidence="8">Cell membrane</location>
        <topology evidence="8">Multi-pass membrane protein</topology>
    </subcellularLocation>
    <subcellularLocation>
        <location evidence="1">Membrane</location>
        <topology evidence="1">Multi-pass membrane protein</topology>
    </subcellularLocation>
</comment>
<keyword evidence="4 8" id="KW-0812">Transmembrane</keyword>
<feature type="transmembrane region" description="Helical" evidence="8">
    <location>
        <begin position="358"/>
        <end position="379"/>
    </location>
</feature>
<keyword evidence="3 8" id="KW-0813">Transport</keyword>
<dbReference type="InterPro" id="IPR006668">
    <property type="entry name" value="Mg_transptr_MgtE_intracell_dom"/>
</dbReference>
<dbReference type="RefSeq" id="WP_245898980.1">
    <property type="nucleotide sequence ID" value="NZ_PYAW01000010.1"/>
</dbReference>
<protein>
    <recommendedName>
        <fullName evidence="8">Magnesium transporter MgtE</fullName>
    </recommendedName>
</protein>
<dbReference type="GO" id="GO:0005886">
    <property type="term" value="C:plasma membrane"/>
    <property type="evidence" value="ECO:0007669"/>
    <property type="project" value="UniProtKB-SubCell"/>
</dbReference>
<evidence type="ECO:0000256" key="1">
    <source>
        <dbReference type="ARBA" id="ARBA00004141"/>
    </source>
</evidence>
<comment type="similarity">
    <text evidence="2 8">Belongs to the SLC41A transporter family.</text>
</comment>
<dbReference type="SUPFAM" id="SSF158791">
    <property type="entry name" value="MgtE N-terminal domain-like"/>
    <property type="match status" value="1"/>
</dbReference>
<dbReference type="PANTHER" id="PTHR43773">
    <property type="entry name" value="MAGNESIUM TRANSPORTER MGTE"/>
    <property type="match status" value="1"/>
</dbReference>
<dbReference type="Gene3D" id="3.10.580.10">
    <property type="entry name" value="CBS-domain"/>
    <property type="match status" value="1"/>
</dbReference>
<dbReference type="NCBIfam" id="TIGR00400">
    <property type="entry name" value="mgtE"/>
    <property type="match status" value="1"/>
</dbReference>
<dbReference type="InterPro" id="IPR000644">
    <property type="entry name" value="CBS_dom"/>
</dbReference>